<dbReference type="EMBL" id="KI912114">
    <property type="protein sequence ID" value="ETS79350.1"/>
    <property type="molecule type" value="Genomic_DNA"/>
</dbReference>
<organism evidence="2 3">
    <name type="scientific">Pestalotiopsis fici (strain W106-1 / CGMCC3.15140)</name>
    <dbReference type="NCBI Taxonomy" id="1229662"/>
    <lineage>
        <taxon>Eukaryota</taxon>
        <taxon>Fungi</taxon>
        <taxon>Dikarya</taxon>
        <taxon>Ascomycota</taxon>
        <taxon>Pezizomycotina</taxon>
        <taxon>Sordariomycetes</taxon>
        <taxon>Xylariomycetidae</taxon>
        <taxon>Amphisphaeriales</taxon>
        <taxon>Sporocadaceae</taxon>
        <taxon>Pestalotiopsis</taxon>
    </lineage>
</organism>
<proteinExistence type="predicted"/>
<dbReference type="KEGG" id="pfy:PFICI_09203"/>
<sequence length="195" mass="22679">MSRSVPRGRLKSQPVAEFGYDLGEDQQRGLDNPDRAKVLRVISDCPIQFYQLDAETRSKKTILQEQRDYQRHEWSVGIAYRTFDMAPDFLSNSQAVSTTLAHWGVYIKRDGKPYKIFGMNFADFDKKELIIEDVWAANTNHGPEWRRELDINDFTKLEDHRDLTMYFSEIEFVLAGKFWLLLLAFPNNSNCATGD</sequence>
<evidence type="ECO:0000256" key="1">
    <source>
        <dbReference type="SAM" id="MobiDB-lite"/>
    </source>
</evidence>
<name>W3WZT0_PESFW</name>
<dbReference type="Proteomes" id="UP000030651">
    <property type="component" value="Unassembled WGS sequence"/>
</dbReference>
<keyword evidence="3" id="KW-1185">Reference proteome</keyword>
<gene>
    <name evidence="2" type="ORF">PFICI_09203</name>
</gene>
<dbReference type="GeneID" id="19274216"/>
<protein>
    <submittedName>
        <fullName evidence="2">Uncharacterized protein</fullName>
    </submittedName>
</protein>
<feature type="region of interest" description="Disordered" evidence="1">
    <location>
        <begin position="1"/>
        <end position="29"/>
    </location>
</feature>
<evidence type="ECO:0000313" key="2">
    <source>
        <dbReference type="EMBL" id="ETS79350.1"/>
    </source>
</evidence>
<evidence type="ECO:0000313" key="3">
    <source>
        <dbReference type="Proteomes" id="UP000030651"/>
    </source>
</evidence>
<feature type="compositionally biased region" description="Basic residues" evidence="1">
    <location>
        <begin position="1"/>
        <end position="10"/>
    </location>
</feature>
<dbReference type="HOGENOM" id="CLU_1396792_0_0_1"/>
<dbReference type="RefSeq" id="XP_007835975.1">
    <property type="nucleotide sequence ID" value="XM_007837784.1"/>
</dbReference>
<accession>W3WZT0</accession>
<dbReference type="AlphaFoldDB" id="W3WZT0"/>
<dbReference type="InParanoid" id="W3WZT0"/>
<reference evidence="3" key="1">
    <citation type="journal article" date="2015" name="BMC Genomics">
        <title>Genomic and transcriptomic analysis of the endophytic fungus Pestalotiopsis fici reveals its lifestyle and high potential for synthesis of natural products.</title>
        <authorList>
            <person name="Wang X."/>
            <person name="Zhang X."/>
            <person name="Liu L."/>
            <person name="Xiang M."/>
            <person name="Wang W."/>
            <person name="Sun X."/>
            <person name="Che Y."/>
            <person name="Guo L."/>
            <person name="Liu G."/>
            <person name="Guo L."/>
            <person name="Wang C."/>
            <person name="Yin W.B."/>
            <person name="Stadler M."/>
            <person name="Zhang X."/>
            <person name="Liu X."/>
        </authorList>
    </citation>
    <scope>NUCLEOTIDE SEQUENCE [LARGE SCALE GENOMIC DNA]</scope>
    <source>
        <strain evidence="3">W106-1 / CGMCC3.15140</strain>
    </source>
</reference>